<dbReference type="PATRIC" id="fig|1254432.3.peg.10491"/>
<sequence>MLDQVDGDGPELARRFYLEERIPWPRGAAAEIGQADAHVPAGVIPRPA</sequence>
<dbReference type="AlphaFoldDB" id="S4Y8T2"/>
<gene>
    <name evidence="1" type="ORF">SCE1572_46435</name>
</gene>
<dbReference type="RefSeq" id="WP_020741126.1">
    <property type="nucleotide sequence ID" value="NC_021658.1"/>
</dbReference>
<evidence type="ECO:0000313" key="2">
    <source>
        <dbReference type="Proteomes" id="UP000014803"/>
    </source>
</evidence>
<dbReference type="HOGENOM" id="CLU_3157887_0_0_7"/>
<dbReference type="EMBL" id="CP003969">
    <property type="protein sequence ID" value="AGP41289.1"/>
    <property type="molecule type" value="Genomic_DNA"/>
</dbReference>
<evidence type="ECO:0000313" key="1">
    <source>
        <dbReference type="EMBL" id="AGP41289.1"/>
    </source>
</evidence>
<proteinExistence type="predicted"/>
<protein>
    <submittedName>
        <fullName evidence="1">Uncharacterized protein</fullName>
    </submittedName>
</protein>
<organism evidence="1 2">
    <name type="scientific">Sorangium cellulosum So0157-2</name>
    <dbReference type="NCBI Taxonomy" id="1254432"/>
    <lineage>
        <taxon>Bacteria</taxon>
        <taxon>Pseudomonadati</taxon>
        <taxon>Myxococcota</taxon>
        <taxon>Polyangia</taxon>
        <taxon>Polyangiales</taxon>
        <taxon>Polyangiaceae</taxon>
        <taxon>Sorangium</taxon>
    </lineage>
</organism>
<dbReference type="KEGG" id="scu:SCE1572_46435"/>
<reference evidence="1 2" key="1">
    <citation type="journal article" date="2013" name="Sci. Rep.">
        <title>Extraordinary expansion of a Sorangium cellulosum genome from an alkaline milieu.</title>
        <authorList>
            <person name="Han K."/>
            <person name="Li Z.F."/>
            <person name="Peng R."/>
            <person name="Zhu L.P."/>
            <person name="Zhou T."/>
            <person name="Wang L.G."/>
            <person name="Li S.G."/>
            <person name="Zhang X.B."/>
            <person name="Hu W."/>
            <person name="Wu Z.H."/>
            <person name="Qin N."/>
            <person name="Li Y.Z."/>
        </authorList>
    </citation>
    <scope>NUCLEOTIDE SEQUENCE [LARGE SCALE GENOMIC DNA]</scope>
    <source>
        <strain evidence="1 2">So0157-2</strain>
    </source>
</reference>
<name>S4Y8T2_SORCE</name>
<dbReference type="Proteomes" id="UP000014803">
    <property type="component" value="Chromosome"/>
</dbReference>
<accession>S4Y8T2</accession>